<keyword evidence="3" id="KW-1185">Reference proteome</keyword>
<dbReference type="Proteomes" id="UP000243459">
    <property type="component" value="Chromosome 7"/>
</dbReference>
<organism evidence="2 3">
    <name type="scientific">Asparagus officinalis</name>
    <name type="common">Garden asparagus</name>
    <dbReference type="NCBI Taxonomy" id="4686"/>
    <lineage>
        <taxon>Eukaryota</taxon>
        <taxon>Viridiplantae</taxon>
        <taxon>Streptophyta</taxon>
        <taxon>Embryophyta</taxon>
        <taxon>Tracheophyta</taxon>
        <taxon>Spermatophyta</taxon>
        <taxon>Magnoliopsida</taxon>
        <taxon>Liliopsida</taxon>
        <taxon>Asparagales</taxon>
        <taxon>Asparagaceae</taxon>
        <taxon>Asparagoideae</taxon>
        <taxon>Asparagus</taxon>
    </lineage>
</organism>
<evidence type="ECO:0000313" key="2">
    <source>
        <dbReference type="EMBL" id="ONK64699.1"/>
    </source>
</evidence>
<evidence type="ECO:0000256" key="1">
    <source>
        <dbReference type="SAM" id="MobiDB-lite"/>
    </source>
</evidence>
<feature type="compositionally biased region" description="Polar residues" evidence="1">
    <location>
        <begin position="101"/>
        <end position="123"/>
    </location>
</feature>
<reference evidence="3" key="1">
    <citation type="journal article" date="2017" name="Nat. Commun.">
        <title>The asparagus genome sheds light on the origin and evolution of a young Y chromosome.</title>
        <authorList>
            <person name="Harkess A."/>
            <person name="Zhou J."/>
            <person name="Xu C."/>
            <person name="Bowers J.E."/>
            <person name="Van der Hulst R."/>
            <person name="Ayyampalayam S."/>
            <person name="Mercati F."/>
            <person name="Riccardi P."/>
            <person name="McKain M.R."/>
            <person name="Kakrana A."/>
            <person name="Tang H."/>
            <person name="Ray J."/>
            <person name="Groenendijk J."/>
            <person name="Arikit S."/>
            <person name="Mathioni S.M."/>
            <person name="Nakano M."/>
            <person name="Shan H."/>
            <person name="Telgmann-Rauber A."/>
            <person name="Kanno A."/>
            <person name="Yue Z."/>
            <person name="Chen H."/>
            <person name="Li W."/>
            <person name="Chen Y."/>
            <person name="Xu X."/>
            <person name="Zhang Y."/>
            <person name="Luo S."/>
            <person name="Chen H."/>
            <person name="Gao J."/>
            <person name="Mao Z."/>
            <person name="Pires J.C."/>
            <person name="Luo M."/>
            <person name="Kudrna D."/>
            <person name="Wing R.A."/>
            <person name="Meyers B.C."/>
            <person name="Yi K."/>
            <person name="Kong H."/>
            <person name="Lavrijsen P."/>
            <person name="Sunseri F."/>
            <person name="Falavigna A."/>
            <person name="Ye Y."/>
            <person name="Leebens-Mack J.H."/>
            <person name="Chen G."/>
        </authorList>
    </citation>
    <scope>NUCLEOTIDE SEQUENCE [LARGE SCALE GENOMIC DNA]</scope>
    <source>
        <strain evidence="3">cv. DH0086</strain>
    </source>
</reference>
<proteinExistence type="predicted"/>
<protein>
    <submittedName>
        <fullName evidence="2">Uncharacterized protein</fullName>
    </submittedName>
</protein>
<name>A0A5P1EIT1_ASPOF</name>
<evidence type="ECO:0000313" key="3">
    <source>
        <dbReference type="Proteomes" id="UP000243459"/>
    </source>
</evidence>
<accession>A0A5P1EIT1</accession>
<feature type="region of interest" description="Disordered" evidence="1">
    <location>
        <begin position="90"/>
        <end position="138"/>
    </location>
</feature>
<dbReference type="EMBL" id="CM007387">
    <property type="protein sequence ID" value="ONK64699.1"/>
    <property type="molecule type" value="Genomic_DNA"/>
</dbReference>
<sequence length="138" mass="15465">MYEFMTVEYYHGGEKELKAVLTDQLHYSMSSVTKLFYKIPRKSLAQGIKKITNDRDINEMIASLGTSKRIVVFFVHFVEEYIGEVDINLREGASNEPPNGDNATTSEAGPSNANVEATNQGTNEAEHDENEVFLSNNI</sequence>
<dbReference type="Gramene" id="ONK64699">
    <property type="protein sequence ID" value="ONK64699"/>
    <property type="gene ID" value="A4U43_C07F28960"/>
</dbReference>
<gene>
    <name evidence="2" type="ORF">A4U43_C07F28960</name>
</gene>
<dbReference type="AlphaFoldDB" id="A0A5P1EIT1"/>